<keyword evidence="7" id="KW-1185">Reference proteome</keyword>
<accession>E6MKH5</accession>
<dbReference type="InterPro" id="IPR050319">
    <property type="entry name" value="ABC_transp_ATP-bind"/>
</dbReference>
<organism evidence="6 7">
    <name type="scientific">Pseudoramibacter alactolyticus ATCC 23263</name>
    <dbReference type="NCBI Taxonomy" id="887929"/>
    <lineage>
        <taxon>Bacteria</taxon>
        <taxon>Bacillati</taxon>
        <taxon>Bacillota</taxon>
        <taxon>Clostridia</taxon>
        <taxon>Eubacteriales</taxon>
        <taxon>Eubacteriaceae</taxon>
        <taxon>Pseudoramibacter</taxon>
    </lineage>
</organism>
<dbReference type="Gene3D" id="3.40.50.300">
    <property type="entry name" value="P-loop containing nucleotide triphosphate hydrolases"/>
    <property type="match status" value="1"/>
</dbReference>
<dbReference type="PANTHER" id="PTHR43776">
    <property type="entry name" value="TRANSPORT ATP-BINDING PROTEIN"/>
    <property type="match status" value="1"/>
</dbReference>
<keyword evidence="3" id="KW-0547">Nucleotide-binding</keyword>
<dbReference type="GO" id="GO:0005524">
    <property type="term" value="F:ATP binding"/>
    <property type="evidence" value="ECO:0007669"/>
    <property type="project" value="UniProtKB-KW"/>
</dbReference>
<dbReference type="OrthoDB" id="9784332at2"/>
<evidence type="ECO:0000256" key="1">
    <source>
        <dbReference type="ARBA" id="ARBA00005417"/>
    </source>
</evidence>
<evidence type="ECO:0000259" key="5">
    <source>
        <dbReference type="Pfam" id="PF00005"/>
    </source>
</evidence>
<dbReference type="RefSeq" id="WP_006599934.1">
    <property type="nucleotide sequence ID" value="NZ_GL622392.1"/>
</dbReference>
<dbReference type="AlphaFoldDB" id="E6MKH5"/>
<feature type="non-terminal residue" evidence="6">
    <location>
        <position position="1"/>
    </location>
</feature>
<keyword evidence="2" id="KW-0813">Transport</keyword>
<dbReference type="PANTHER" id="PTHR43776:SF7">
    <property type="entry name" value="D,D-DIPEPTIDE TRANSPORT ATP-BINDING PROTEIN DDPF-RELATED"/>
    <property type="match status" value="1"/>
</dbReference>
<dbReference type="SUPFAM" id="SSF52540">
    <property type="entry name" value="P-loop containing nucleoside triphosphate hydrolases"/>
    <property type="match status" value="1"/>
</dbReference>
<dbReference type="eggNOG" id="COG3842">
    <property type="taxonomic scope" value="Bacteria"/>
</dbReference>
<comment type="similarity">
    <text evidence="1">Belongs to the ABC transporter superfamily.</text>
</comment>
<feature type="domain" description="ABC transporter" evidence="5">
    <location>
        <begin position="2"/>
        <end position="32"/>
    </location>
</feature>
<comment type="caution">
    <text evidence="6">The sequence shown here is derived from an EMBL/GenBank/DDBJ whole genome shotgun (WGS) entry which is preliminary data.</text>
</comment>
<evidence type="ECO:0000256" key="4">
    <source>
        <dbReference type="ARBA" id="ARBA00022840"/>
    </source>
</evidence>
<proteinExistence type="inferred from homology"/>
<reference evidence="6 7" key="1">
    <citation type="submission" date="2010-12" db="EMBL/GenBank/DDBJ databases">
        <authorList>
            <person name="Muzny D."/>
            <person name="Qin X."/>
            <person name="Deng J."/>
            <person name="Jiang H."/>
            <person name="Liu Y."/>
            <person name="Qu J."/>
            <person name="Song X.-Z."/>
            <person name="Zhang L."/>
            <person name="Thornton R."/>
            <person name="Coyle M."/>
            <person name="Francisco L."/>
            <person name="Jackson L."/>
            <person name="Javaid M."/>
            <person name="Korchina V."/>
            <person name="Kovar C."/>
            <person name="Mata R."/>
            <person name="Mathew T."/>
            <person name="Ngo R."/>
            <person name="Nguyen L."/>
            <person name="Nguyen N."/>
            <person name="Okwuonu G."/>
            <person name="Ongeri F."/>
            <person name="Pham C."/>
            <person name="Simmons D."/>
            <person name="Wilczek-Boney K."/>
            <person name="Hale W."/>
            <person name="Jakkamsetti A."/>
            <person name="Pham P."/>
            <person name="Ruth R."/>
            <person name="San Lucas F."/>
            <person name="Warren J."/>
            <person name="Zhang J."/>
            <person name="Zhao Z."/>
            <person name="Zhou C."/>
            <person name="Zhu D."/>
            <person name="Lee S."/>
            <person name="Bess C."/>
            <person name="Blankenburg K."/>
            <person name="Forbes L."/>
            <person name="Fu Q."/>
            <person name="Gubbala S."/>
            <person name="Hirani K."/>
            <person name="Jayaseelan J.C."/>
            <person name="Lara F."/>
            <person name="Munidasa M."/>
            <person name="Palculict T."/>
            <person name="Patil S."/>
            <person name="Pu L.-L."/>
            <person name="Saada N."/>
            <person name="Tang L."/>
            <person name="Weissenberger G."/>
            <person name="Zhu Y."/>
            <person name="Hemphill L."/>
            <person name="Shang Y."/>
            <person name="Youmans B."/>
            <person name="Ayvaz T."/>
            <person name="Ross M."/>
            <person name="Santibanez J."/>
            <person name="Aqrawi P."/>
            <person name="Gross S."/>
            <person name="Joshi V."/>
            <person name="Fowler G."/>
            <person name="Nazareth L."/>
            <person name="Reid J."/>
            <person name="Worley K."/>
            <person name="Petrosino J."/>
            <person name="Highlander S."/>
            <person name="Gibbs R."/>
        </authorList>
    </citation>
    <scope>NUCLEOTIDE SEQUENCE [LARGE SCALE GENOMIC DNA]</scope>
    <source>
        <strain evidence="6 7">ATCC 23263</strain>
    </source>
</reference>
<protein>
    <recommendedName>
        <fullName evidence="5">ABC transporter domain-containing protein</fullName>
    </recommendedName>
</protein>
<dbReference type="HOGENOM" id="CLU_2020158_0_0_9"/>
<sequence>GGELSGGQAALVGLARAFAVEPAVLVLDEPTAALDIDAQIRVRDLLKSQLDRTNMTALIITHDVADTMRVAGRLVVLEHGRIIEDGVVSQLLENPKTAFTAQLAALVKFEVRTNSQGAESSS</sequence>
<evidence type="ECO:0000313" key="7">
    <source>
        <dbReference type="Proteomes" id="UP000004754"/>
    </source>
</evidence>
<evidence type="ECO:0000313" key="6">
    <source>
        <dbReference type="EMBL" id="EFV00412.1"/>
    </source>
</evidence>
<dbReference type="InterPro" id="IPR027417">
    <property type="entry name" value="P-loop_NTPase"/>
</dbReference>
<dbReference type="Proteomes" id="UP000004754">
    <property type="component" value="Unassembled WGS sequence"/>
</dbReference>
<evidence type="ECO:0000256" key="2">
    <source>
        <dbReference type="ARBA" id="ARBA00022448"/>
    </source>
</evidence>
<dbReference type="Pfam" id="PF00005">
    <property type="entry name" value="ABC_tran"/>
    <property type="match status" value="1"/>
</dbReference>
<dbReference type="InterPro" id="IPR003439">
    <property type="entry name" value="ABC_transporter-like_ATP-bd"/>
</dbReference>
<name>E6MKH5_9FIRM</name>
<evidence type="ECO:0000256" key="3">
    <source>
        <dbReference type="ARBA" id="ARBA00022741"/>
    </source>
</evidence>
<keyword evidence="4" id="KW-0067">ATP-binding</keyword>
<dbReference type="STRING" id="887929.HMP0721_2511"/>
<dbReference type="GO" id="GO:0016887">
    <property type="term" value="F:ATP hydrolysis activity"/>
    <property type="evidence" value="ECO:0007669"/>
    <property type="project" value="InterPro"/>
</dbReference>
<dbReference type="EMBL" id="AEQN01000067">
    <property type="protein sequence ID" value="EFV00412.1"/>
    <property type="molecule type" value="Genomic_DNA"/>
</dbReference>
<gene>
    <name evidence="6" type="ORF">HMP0721_2511</name>
</gene>